<dbReference type="InterPro" id="IPR051012">
    <property type="entry name" value="CellSynth/LPSAsmb/PSIAsmb"/>
</dbReference>
<dbReference type="PANTHER" id="PTHR45586">
    <property type="entry name" value="TPR REPEAT-CONTAINING PROTEIN PA4667"/>
    <property type="match status" value="1"/>
</dbReference>
<evidence type="ECO:0000256" key="1">
    <source>
        <dbReference type="ARBA" id="ARBA00022737"/>
    </source>
</evidence>
<proteinExistence type="predicted"/>
<sequence length="559" mass="62746">MLVPIRILTVPLLFFIVFPAVAARAAFGDPATQVSPWLGPVLVAEFELQSGQLSNAARWYLQAARFQPGNVGLVERAARIAMLAGDDVGAERALAIWGVRAPKSLSMREVEVSLAMRRQQVNMARHGLTGLLRNPDPRGWRYALIALNNGGRDPQLSVRLMEELVRRGDIPNRIEVWQEFGRLALRLEQPILVKHIIDQLMLRFPKDPRVALLQAAQLQQAGKRKQALSKLKEVERRAVADVDLRGALALTYEGMGEGKAAARVLATGPQDVQTYGLRASLLARQQERQTLIALYEELSGGSGTHEPEKRLLLGKIAEFLMRYEDALSWYHGVLDGELRGEAVLRAVSVLFELKRYDEAFDEVHRLQGDAAIDDEQRRDAYLVEAELKQRLGDSAGELNAFARGLDEFPNDSELLYVRALAWERRDDIVQAEADLRKLLVADPGNVVALNALGYTLANHTIRYKEALALIDRARAAEPDNPSIIDSYGWVMYRLGRVKEALVELKRAWSLAKEPEIAVHVGEVLWADGQREEARYYFEEARKLDPDNVVLRHVLEKFGL</sequence>
<keyword evidence="4" id="KW-0732">Signal</keyword>
<dbReference type="EMBL" id="CP006696">
    <property type="protein sequence ID" value="AIC09142.1"/>
    <property type="molecule type" value="Genomic_DNA"/>
</dbReference>
<dbReference type="AlphaFoldDB" id="A0A060H883"/>
<dbReference type="PANTHER" id="PTHR45586:SF1">
    <property type="entry name" value="LIPOPOLYSACCHARIDE ASSEMBLY PROTEIN B"/>
    <property type="match status" value="1"/>
</dbReference>
<keyword evidence="2 3" id="KW-0802">TPR repeat</keyword>
<keyword evidence="1" id="KW-0677">Repeat</keyword>
<dbReference type="PROSITE" id="PS50005">
    <property type="entry name" value="TPR"/>
    <property type="match status" value="1"/>
</dbReference>
<feature type="chain" id="PRO_5001586331" evidence="4">
    <location>
        <begin position="23"/>
        <end position="559"/>
    </location>
</feature>
<reference evidence="5 6" key="1">
    <citation type="submission" date="2013-08" db="EMBL/GenBank/DDBJ databases">
        <authorList>
            <person name="Stouthamer R."/>
            <person name="Nunney L."/>
        </authorList>
    </citation>
    <scope>NUCLEOTIDE SEQUENCE [LARGE SCALE GENOMIC DNA]</scope>
    <source>
        <strain evidence="6">ann-1</strain>
    </source>
</reference>
<evidence type="ECO:0000313" key="6">
    <source>
        <dbReference type="Proteomes" id="UP000027215"/>
    </source>
</evidence>
<dbReference type="Proteomes" id="UP000027215">
    <property type="component" value="Chromosome"/>
</dbReference>
<evidence type="ECO:0000256" key="3">
    <source>
        <dbReference type="PROSITE-ProRule" id="PRU00339"/>
    </source>
</evidence>
<evidence type="ECO:0000256" key="2">
    <source>
        <dbReference type="ARBA" id="ARBA00022803"/>
    </source>
</evidence>
<dbReference type="KEGG" id="xfs:D934_00290"/>
<dbReference type="InterPro" id="IPR019734">
    <property type="entry name" value="TPR_rpt"/>
</dbReference>
<dbReference type="RefSeq" id="WP_024748798.1">
    <property type="nucleotide sequence ID" value="NZ_CP006696.1"/>
</dbReference>
<dbReference type="Gene3D" id="1.25.40.10">
    <property type="entry name" value="Tetratricopeptide repeat domain"/>
    <property type="match status" value="2"/>
</dbReference>
<evidence type="ECO:0000256" key="4">
    <source>
        <dbReference type="SAM" id="SignalP"/>
    </source>
</evidence>
<dbReference type="InterPro" id="IPR011990">
    <property type="entry name" value="TPR-like_helical_dom_sf"/>
</dbReference>
<gene>
    <name evidence="5" type="ORF">D934_00290</name>
</gene>
<feature type="repeat" description="TPR" evidence="3">
    <location>
        <begin position="514"/>
        <end position="547"/>
    </location>
</feature>
<organism evidence="5 6">
    <name type="scientific">Xylella fastidiosa subsp. sandyi Ann-1</name>
    <dbReference type="NCBI Taxonomy" id="155920"/>
    <lineage>
        <taxon>Bacteria</taxon>
        <taxon>Pseudomonadati</taxon>
        <taxon>Pseudomonadota</taxon>
        <taxon>Gammaproteobacteria</taxon>
        <taxon>Lysobacterales</taxon>
        <taxon>Lysobacteraceae</taxon>
        <taxon>Xylella</taxon>
    </lineage>
</organism>
<dbReference type="HOGENOM" id="CLU_007251_4_0_6"/>
<accession>A0A060H883</accession>
<dbReference type="SUPFAM" id="SSF48452">
    <property type="entry name" value="TPR-like"/>
    <property type="match status" value="2"/>
</dbReference>
<dbReference type="PATRIC" id="fig|155920.8.peg.66"/>
<dbReference type="SMART" id="SM00028">
    <property type="entry name" value="TPR"/>
    <property type="match status" value="4"/>
</dbReference>
<protein>
    <submittedName>
        <fullName evidence="5">Membrane protein</fullName>
    </submittedName>
</protein>
<feature type="signal peptide" evidence="4">
    <location>
        <begin position="1"/>
        <end position="22"/>
    </location>
</feature>
<evidence type="ECO:0000313" key="5">
    <source>
        <dbReference type="EMBL" id="AIC09142.1"/>
    </source>
</evidence>
<name>A0A060H883_XYLFS</name>